<proteinExistence type="predicted"/>
<keyword evidence="1" id="KW-0812">Transmembrane</keyword>
<evidence type="ECO:0000313" key="2">
    <source>
        <dbReference type="EMBL" id="MFC4029455.1"/>
    </source>
</evidence>
<keyword evidence="1" id="KW-1133">Transmembrane helix</keyword>
<keyword evidence="1" id="KW-0472">Membrane</keyword>
<accession>A0ABV8HF34</accession>
<gene>
    <name evidence="2" type="ORF">ACFOS1_18705</name>
</gene>
<feature type="transmembrane region" description="Helical" evidence="1">
    <location>
        <begin position="7"/>
        <end position="24"/>
    </location>
</feature>
<dbReference type="RefSeq" id="WP_290237035.1">
    <property type="nucleotide sequence ID" value="NZ_JAUFPZ010000002.1"/>
</dbReference>
<dbReference type="EMBL" id="JBHSAS010000033">
    <property type="protein sequence ID" value="MFC4029455.1"/>
    <property type="molecule type" value="Genomic_DNA"/>
</dbReference>
<name>A0ABV8HF34_9FLAO</name>
<evidence type="ECO:0000256" key="1">
    <source>
        <dbReference type="SAM" id="Phobius"/>
    </source>
</evidence>
<reference evidence="3" key="1">
    <citation type="journal article" date="2019" name="Int. J. Syst. Evol. Microbiol.">
        <title>The Global Catalogue of Microorganisms (GCM) 10K type strain sequencing project: providing services to taxonomists for standard genome sequencing and annotation.</title>
        <authorList>
            <consortium name="The Broad Institute Genomics Platform"/>
            <consortium name="The Broad Institute Genome Sequencing Center for Infectious Disease"/>
            <person name="Wu L."/>
            <person name="Ma J."/>
        </authorList>
    </citation>
    <scope>NUCLEOTIDE SEQUENCE [LARGE SCALE GENOMIC DNA]</scope>
    <source>
        <strain evidence="3">CECT 9128</strain>
    </source>
</reference>
<comment type="caution">
    <text evidence="2">The sequence shown here is derived from an EMBL/GenBank/DDBJ whole genome shotgun (WGS) entry which is preliminary data.</text>
</comment>
<keyword evidence="3" id="KW-1185">Reference proteome</keyword>
<sequence length="85" mass="10224">MKQRTSVVMSFLLIQFFKFYLYYAKNEKLGCLNLSEVIILILKEVKYKFIKLQSKLSLEKIKKIRSLKITFDDPEEEDLNWEKAI</sequence>
<protein>
    <submittedName>
        <fullName evidence="2">Uncharacterized protein</fullName>
    </submittedName>
</protein>
<organism evidence="2 3">
    <name type="scientific">Zunongwangia endophytica</name>
    <dbReference type="NCBI Taxonomy" id="1808945"/>
    <lineage>
        <taxon>Bacteria</taxon>
        <taxon>Pseudomonadati</taxon>
        <taxon>Bacteroidota</taxon>
        <taxon>Flavobacteriia</taxon>
        <taxon>Flavobacteriales</taxon>
        <taxon>Flavobacteriaceae</taxon>
        <taxon>Zunongwangia</taxon>
    </lineage>
</organism>
<dbReference type="Proteomes" id="UP001595793">
    <property type="component" value="Unassembled WGS sequence"/>
</dbReference>
<evidence type="ECO:0000313" key="3">
    <source>
        <dbReference type="Proteomes" id="UP001595793"/>
    </source>
</evidence>